<dbReference type="Pfam" id="PF01895">
    <property type="entry name" value="PhoU"/>
    <property type="match status" value="2"/>
</dbReference>
<dbReference type="Gene3D" id="1.20.58.220">
    <property type="entry name" value="Phosphate transport system protein phou homolog 2, domain 2"/>
    <property type="match status" value="1"/>
</dbReference>
<evidence type="ECO:0000256" key="4">
    <source>
        <dbReference type="ARBA" id="ARBA00022448"/>
    </source>
</evidence>
<evidence type="ECO:0000256" key="6">
    <source>
        <dbReference type="ARBA" id="ARBA00022592"/>
    </source>
</evidence>
<dbReference type="GO" id="GO:0005737">
    <property type="term" value="C:cytoplasm"/>
    <property type="evidence" value="ECO:0007669"/>
    <property type="project" value="UniProtKB-SubCell"/>
</dbReference>
<comment type="subcellular location">
    <subcellularLocation>
        <location evidence="1 8">Cytoplasm</location>
    </subcellularLocation>
</comment>
<dbReference type="PANTHER" id="PTHR42930:SF3">
    <property type="entry name" value="PHOSPHATE-SPECIFIC TRANSPORT SYSTEM ACCESSORY PROTEIN PHOU"/>
    <property type="match status" value="1"/>
</dbReference>
<dbReference type="EMBL" id="FMYP01000016">
    <property type="protein sequence ID" value="SDC06778.1"/>
    <property type="molecule type" value="Genomic_DNA"/>
</dbReference>
<dbReference type="FunFam" id="1.20.58.220:FF:000004">
    <property type="entry name" value="Phosphate-specific transport system accessory protein PhoU"/>
    <property type="match status" value="1"/>
</dbReference>
<evidence type="ECO:0000259" key="9">
    <source>
        <dbReference type="Pfam" id="PF01895"/>
    </source>
</evidence>
<dbReference type="STRING" id="1640674.SAMN05216323_101630"/>
<evidence type="ECO:0000256" key="8">
    <source>
        <dbReference type="PIRNR" id="PIRNR003107"/>
    </source>
</evidence>
<name>A0A1G6IJW8_9BACT</name>
<comment type="subunit">
    <text evidence="3 8">Homodimer.</text>
</comment>
<dbReference type="GO" id="GO:0045936">
    <property type="term" value="P:negative regulation of phosphate metabolic process"/>
    <property type="evidence" value="ECO:0007669"/>
    <property type="project" value="InterPro"/>
</dbReference>
<evidence type="ECO:0000256" key="1">
    <source>
        <dbReference type="ARBA" id="ARBA00004496"/>
    </source>
</evidence>
<keyword evidence="4 8" id="KW-0813">Transport</keyword>
<dbReference type="OrthoDB" id="9814256at2"/>
<gene>
    <name evidence="10" type="ORF">SAMN05216323_101630</name>
</gene>
<proteinExistence type="inferred from homology"/>
<protein>
    <recommendedName>
        <fullName evidence="8">Phosphate-specific transport system accessory protein PhoU</fullName>
    </recommendedName>
</protein>
<dbReference type="RefSeq" id="WP_092436968.1">
    <property type="nucleotide sequence ID" value="NZ_FMYP01000016.1"/>
</dbReference>
<reference evidence="10 11" key="1">
    <citation type="submission" date="2016-09" db="EMBL/GenBank/DDBJ databases">
        <authorList>
            <person name="Capua I."/>
            <person name="De Benedictis P."/>
            <person name="Joannis T."/>
            <person name="Lombin L.H."/>
            <person name="Cattoli G."/>
        </authorList>
    </citation>
    <scope>NUCLEOTIDE SEQUENCE [LARGE SCALE GENOMIC DNA]</scope>
    <source>
        <strain evidence="10 11">A7P-90m</strain>
    </source>
</reference>
<accession>A0A1G6IJW8</accession>
<keyword evidence="5 8" id="KW-0963">Cytoplasm</keyword>
<evidence type="ECO:0000256" key="3">
    <source>
        <dbReference type="ARBA" id="ARBA00011738"/>
    </source>
</evidence>
<feature type="domain" description="PhoU" evidence="9">
    <location>
        <begin position="123"/>
        <end position="206"/>
    </location>
</feature>
<dbReference type="GO" id="GO:0006817">
    <property type="term" value="P:phosphate ion transport"/>
    <property type="evidence" value="ECO:0007669"/>
    <property type="project" value="UniProtKB-KW"/>
</dbReference>
<evidence type="ECO:0000256" key="5">
    <source>
        <dbReference type="ARBA" id="ARBA00022490"/>
    </source>
</evidence>
<sequence length="224" mass="25659">MTHLDTELIKLKQELFEMWSLVISQVETSREAIMNYDKGAASEIAFKERMVDSYELRLDRDCENIIALYNPVATDLRLTLAILKINTDLERIGDFARGLAKFVQKCNKESLNPKLLEVCQIDDLIKNAVGMLTDAKKAFEFENSRMAISIFSHDDFIDEVQKKANKIIADYIIKNPEEIDEALNMLINIRKVERIGDHCSNIAEAIVFYLDAKVLKHSGKKKSE</sequence>
<evidence type="ECO:0000256" key="7">
    <source>
        <dbReference type="ARBA" id="ARBA00056181"/>
    </source>
</evidence>
<dbReference type="Proteomes" id="UP000199452">
    <property type="component" value="Unassembled WGS sequence"/>
</dbReference>
<evidence type="ECO:0000313" key="10">
    <source>
        <dbReference type="EMBL" id="SDC06778.1"/>
    </source>
</evidence>
<comment type="similarity">
    <text evidence="2 8">Belongs to the PhoU family.</text>
</comment>
<dbReference type="GO" id="GO:0030643">
    <property type="term" value="P:intracellular phosphate ion homeostasis"/>
    <property type="evidence" value="ECO:0007669"/>
    <property type="project" value="InterPro"/>
</dbReference>
<keyword evidence="6 8" id="KW-0592">Phosphate transport</keyword>
<organism evidence="10 11">
    <name type="scientific">Williamwhitmania taraxaci</name>
    <dbReference type="NCBI Taxonomy" id="1640674"/>
    <lineage>
        <taxon>Bacteria</taxon>
        <taxon>Pseudomonadati</taxon>
        <taxon>Bacteroidota</taxon>
        <taxon>Bacteroidia</taxon>
        <taxon>Bacteroidales</taxon>
        <taxon>Williamwhitmaniaceae</taxon>
        <taxon>Williamwhitmania</taxon>
    </lineage>
</organism>
<comment type="function">
    <text evidence="7 8">Plays a role in the regulation of phosphate uptake.</text>
</comment>
<feature type="domain" description="PhoU" evidence="9">
    <location>
        <begin position="17"/>
        <end position="102"/>
    </location>
</feature>
<dbReference type="SUPFAM" id="SSF109755">
    <property type="entry name" value="PhoU-like"/>
    <property type="match status" value="1"/>
</dbReference>
<evidence type="ECO:0000313" key="11">
    <source>
        <dbReference type="Proteomes" id="UP000199452"/>
    </source>
</evidence>
<dbReference type="InterPro" id="IPR026022">
    <property type="entry name" value="PhoU_dom"/>
</dbReference>
<evidence type="ECO:0000256" key="2">
    <source>
        <dbReference type="ARBA" id="ARBA00008107"/>
    </source>
</evidence>
<dbReference type="NCBIfam" id="TIGR02135">
    <property type="entry name" value="phoU_full"/>
    <property type="match status" value="1"/>
</dbReference>
<keyword evidence="11" id="KW-1185">Reference proteome</keyword>
<dbReference type="InterPro" id="IPR038078">
    <property type="entry name" value="PhoU-like_sf"/>
</dbReference>
<dbReference type="AlphaFoldDB" id="A0A1G6IJW8"/>
<dbReference type="PIRSF" id="PIRSF003107">
    <property type="entry name" value="PhoU"/>
    <property type="match status" value="1"/>
</dbReference>
<dbReference type="InterPro" id="IPR028366">
    <property type="entry name" value="PhoU"/>
</dbReference>
<dbReference type="PANTHER" id="PTHR42930">
    <property type="entry name" value="PHOSPHATE-SPECIFIC TRANSPORT SYSTEM ACCESSORY PROTEIN PHOU"/>
    <property type="match status" value="1"/>
</dbReference>